<gene>
    <name evidence="5" type="ORF">EHS25_006288</name>
</gene>
<dbReference type="GO" id="GO:0010772">
    <property type="term" value="P:meiotic DNA recombinase assembly involved in reciprocal meiotic recombination"/>
    <property type="evidence" value="ECO:0007669"/>
    <property type="project" value="TreeGrafter"/>
</dbReference>
<dbReference type="EMBL" id="RSCD01000003">
    <property type="protein sequence ID" value="RSH93642.1"/>
    <property type="molecule type" value="Genomic_DNA"/>
</dbReference>
<comment type="caution">
    <text evidence="5">The sequence shown here is derived from an EMBL/GenBank/DDBJ whole genome shotgun (WGS) entry which is preliminary data.</text>
</comment>
<dbReference type="OrthoDB" id="255837at2759"/>
<dbReference type="GO" id="GO:0000709">
    <property type="term" value="P:meiotic joint molecule formation"/>
    <property type="evidence" value="ECO:0007669"/>
    <property type="project" value="TreeGrafter"/>
</dbReference>
<evidence type="ECO:0000256" key="2">
    <source>
        <dbReference type="ARBA" id="ARBA00022763"/>
    </source>
</evidence>
<evidence type="ECO:0000313" key="6">
    <source>
        <dbReference type="Proteomes" id="UP000279259"/>
    </source>
</evidence>
<feature type="region of interest" description="Disordered" evidence="4">
    <location>
        <begin position="1"/>
        <end position="22"/>
    </location>
</feature>
<proteinExistence type="inferred from homology"/>
<dbReference type="PANTHER" id="PTHR28529">
    <property type="entry name" value="DNA REPAIR PROTEIN SWI5 HOMOLOG"/>
    <property type="match status" value="1"/>
</dbReference>
<evidence type="ECO:0000256" key="4">
    <source>
        <dbReference type="SAM" id="MobiDB-lite"/>
    </source>
</evidence>
<keyword evidence="6" id="KW-1185">Reference proteome</keyword>
<dbReference type="InterPro" id="IPR010760">
    <property type="entry name" value="DNA-repair_Swi5"/>
</dbReference>
<evidence type="ECO:0008006" key="7">
    <source>
        <dbReference type="Google" id="ProtNLM"/>
    </source>
</evidence>
<dbReference type="AlphaFoldDB" id="A0A427YRE6"/>
<keyword evidence="2" id="KW-0227">DNA damage</keyword>
<protein>
    <recommendedName>
        <fullName evidence="7">Swi5-domain-containing protein</fullName>
    </recommendedName>
</protein>
<dbReference type="PANTHER" id="PTHR28529:SF2">
    <property type="entry name" value="DNA REPAIR PROTEIN SWI5 HOMOLOG"/>
    <property type="match status" value="1"/>
</dbReference>
<dbReference type="Gene3D" id="1.20.5.170">
    <property type="match status" value="1"/>
</dbReference>
<accession>A0A427YRE6</accession>
<dbReference type="GO" id="GO:0034974">
    <property type="term" value="C:Swi5-Swi2 complex"/>
    <property type="evidence" value="ECO:0007669"/>
    <property type="project" value="TreeGrafter"/>
</dbReference>
<keyword evidence="3" id="KW-0234">DNA repair</keyword>
<dbReference type="Proteomes" id="UP000279259">
    <property type="component" value="Unassembled WGS sequence"/>
</dbReference>
<organism evidence="5 6">
    <name type="scientific">Saitozyma podzolica</name>
    <dbReference type="NCBI Taxonomy" id="1890683"/>
    <lineage>
        <taxon>Eukaryota</taxon>
        <taxon>Fungi</taxon>
        <taxon>Dikarya</taxon>
        <taxon>Basidiomycota</taxon>
        <taxon>Agaricomycotina</taxon>
        <taxon>Tremellomycetes</taxon>
        <taxon>Tremellales</taxon>
        <taxon>Trimorphomycetaceae</taxon>
        <taxon>Saitozyma</taxon>
    </lineage>
</organism>
<evidence type="ECO:0000256" key="1">
    <source>
        <dbReference type="ARBA" id="ARBA00008060"/>
    </source>
</evidence>
<reference evidence="5 6" key="1">
    <citation type="submission" date="2018-11" db="EMBL/GenBank/DDBJ databases">
        <title>Genome sequence of Saitozyma podzolica DSM 27192.</title>
        <authorList>
            <person name="Aliyu H."/>
            <person name="Gorte O."/>
            <person name="Ochsenreither K."/>
        </authorList>
    </citation>
    <scope>NUCLEOTIDE SEQUENCE [LARGE SCALE GENOMIC DNA]</scope>
    <source>
        <strain evidence="5 6">DSM 27192</strain>
    </source>
</reference>
<comment type="similarity">
    <text evidence="1">Belongs to the SWI5/SAE3 family.</text>
</comment>
<dbReference type="GO" id="GO:0032798">
    <property type="term" value="C:Swi5-Sfr1 complex"/>
    <property type="evidence" value="ECO:0007669"/>
    <property type="project" value="TreeGrafter"/>
</dbReference>
<evidence type="ECO:0000313" key="5">
    <source>
        <dbReference type="EMBL" id="RSH93642.1"/>
    </source>
</evidence>
<dbReference type="Pfam" id="PF07061">
    <property type="entry name" value="Swi5"/>
    <property type="match status" value="1"/>
</dbReference>
<sequence>MEGRQSGSSSSTLVTPTRPSLTSAENRIAQLEEEAASLRAQLGGRDADEVVQRHIKLLHTYNEIKDGAQRLIGAYAQMSQKTITAVHEELGLSLTE</sequence>
<name>A0A427YRE6_9TREE</name>
<evidence type="ECO:0000256" key="3">
    <source>
        <dbReference type="ARBA" id="ARBA00023204"/>
    </source>
</evidence>